<organism evidence="3 4">
    <name type="scientific">Nocardioides vastitatis</name>
    <dbReference type="NCBI Taxonomy" id="2568655"/>
    <lineage>
        <taxon>Bacteria</taxon>
        <taxon>Bacillati</taxon>
        <taxon>Actinomycetota</taxon>
        <taxon>Actinomycetes</taxon>
        <taxon>Propionibacteriales</taxon>
        <taxon>Nocardioidaceae</taxon>
        <taxon>Nocardioides</taxon>
    </lineage>
</organism>
<accession>A0ABW0ZGH2</accession>
<gene>
    <name evidence="3" type="ORF">ACFPQB_10555</name>
</gene>
<reference evidence="4" key="1">
    <citation type="journal article" date="2019" name="Int. J. Syst. Evol. Microbiol.">
        <title>The Global Catalogue of Microorganisms (GCM) 10K type strain sequencing project: providing services to taxonomists for standard genome sequencing and annotation.</title>
        <authorList>
            <consortium name="The Broad Institute Genomics Platform"/>
            <consortium name="The Broad Institute Genome Sequencing Center for Infectious Disease"/>
            <person name="Wu L."/>
            <person name="Ma J."/>
        </authorList>
    </citation>
    <scope>NUCLEOTIDE SEQUENCE [LARGE SCALE GENOMIC DNA]</scope>
    <source>
        <strain evidence="4">YIM 94188</strain>
    </source>
</reference>
<dbReference type="NCBIfam" id="NF004837">
    <property type="entry name" value="PRK06187.1"/>
    <property type="match status" value="1"/>
</dbReference>
<dbReference type="PANTHER" id="PTHR43767">
    <property type="entry name" value="LONG-CHAIN-FATTY-ACID--COA LIGASE"/>
    <property type="match status" value="1"/>
</dbReference>
<evidence type="ECO:0000259" key="1">
    <source>
        <dbReference type="Pfam" id="PF00501"/>
    </source>
</evidence>
<proteinExistence type="predicted"/>
<feature type="domain" description="AMP-binding enzyme C-terminal" evidence="2">
    <location>
        <begin position="423"/>
        <end position="498"/>
    </location>
</feature>
<dbReference type="Pfam" id="PF13193">
    <property type="entry name" value="AMP-binding_C"/>
    <property type="match status" value="1"/>
</dbReference>
<evidence type="ECO:0000259" key="2">
    <source>
        <dbReference type="Pfam" id="PF13193"/>
    </source>
</evidence>
<dbReference type="Pfam" id="PF00501">
    <property type="entry name" value="AMP-binding"/>
    <property type="match status" value="1"/>
</dbReference>
<dbReference type="PANTHER" id="PTHR43767:SF1">
    <property type="entry name" value="NONRIBOSOMAL PEPTIDE SYNTHASE PES1 (EUROFUNG)-RELATED"/>
    <property type="match status" value="1"/>
</dbReference>
<sequence length="509" mass="54928">MGVTPNGIFEIIERQASQHPDAVALLFGSRAWTWTELRARILRLAGALRAEGVTEGDRIAFLDKNHPACLETTFAASLLGAAHAVVNFRLSPEELAYVIDDTTAEILIVGEEFASSVEAIRSELPKLRRIVVLGGDQDEYEALVAAGTPLSERHHASADDCFLQLYTSGTTGWPKGAMLSQAGLAAHSEALLPAYKMDESTVNLVAMPLFHVGGTSWAIGGMYAGGRTIIARDAVPADLLKLIKDEQVTHAFFVPALIQMLLAQPDLVEATKSLHVIGYGGSPMPAPLMEKTLATLDTPLYSVYGMTEMSGVFCVLGPDDHRDPERAHLRASAGRPLPGSDVRVVDPSSGKDAALGEVGEFWVKSPQVMLGYWNKPDASAESIVGGWLRTGDAGRMDEDGYLYIEDRVKDMVITGGENVYPAEVERVLIQHPAVAEVAVIGLPDRKWGETVHAIVTPESGSEPEASELIAYARQRLAHYKCPTGITFVDALPRNPTGKILKRDLKAKFG</sequence>
<evidence type="ECO:0000313" key="3">
    <source>
        <dbReference type="EMBL" id="MFC5729358.1"/>
    </source>
</evidence>
<dbReference type="EC" id="6.2.1.3" evidence="3"/>
<dbReference type="Gene3D" id="3.40.50.12780">
    <property type="entry name" value="N-terminal domain of ligase-like"/>
    <property type="match status" value="1"/>
</dbReference>
<dbReference type="EMBL" id="JBHSNS010000004">
    <property type="protein sequence ID" value="MFC5729358.1"/>
    <property type="molecule type" value="Genomic_DNA"/>
</dbReference>
<keyword evidence="4" id="KW-1185">Reference proteome</keyword>
<evidence type="ECO:0000313" key="4">
    <source>
        <dbReference type="Proteomes" id="UP001596072"/>
    </source>
</evidence>
<dbReference type="CDD" id="cd17631">
    <property type="entry name" value="FACL_FadD13-like"/>
    <property type="match status" value="1"/>
</dbReference>
<feature type="domain" description="AMP-dependent synthetase/ligase" evidence="1">
    <location>
        <begin position="13"/>
        <end position="373"/>
    </location>
</feature>
<protein>
    <submittedName>
        <fullName evidence="3">Long-chain-fatty-acid--CoA ligase</fullName>
        <ecNumber evidence="3">6.2.1.3</ecNumber>
    </submittedName>
</protein>
<dbReference type="InterPro" id="IPR042099">
    <property type="entry name" value="ANL_N_sf"/>
</dbReference>
<dbReference type="RefSeq" id="WP_136432901.1">
    <property type="nucleotide sequence ID" value="NZ_JBHSNS010000004.1"/>
</dbReference>
<dbReference type="InterPro" id="IPR000873">
    <property type="entry name" value="AMP-dep_synth/lig_dom"/>
</dbReference>
<dbReference type="SUPFAM" id="SSF56801">
    <property type="entry name" value="Acetyl-CoA synthetase-like"/>
    <property type="match status" value="1"/>
</dbReference>
<dbReference type="InterPro" id="IPR050237">
    <property type="entry name" value="ATP-dep_AMP-bd_enzyme"/>
</dbReference>
<dbReference type="Proteomes" id="UP001596072">
    <property type="component" value="Unassembled WGS sequence"/>
</dbReference>
<dbReference type="InterPro" id="IPR045851">
    <property type="entry name" value="AMP-bd_C_sf"/>
</dbReference>
<name>A0ABW0ZGH2_9ACTN</name>
<dbReference type="InterPro" id="IPR025110">
    <property type="entry name" value="AMP-bd_C"/>
</dbReference>
<comment type="caution">
    <text evidence="3">The sequence shown here is derived from an EMBL/GenBank/DDBJ whole genome shotgun (WGS) entry which is preliminary data.</text>
</comment>
<dbReference type="Gene3D" id="3.30.300.30">
    <property type="match status" value="1"/>
</dbReference>
<dbReference type="GO" id="GO:0004467">
    <property type="term" value="F:long-chain fatty acid-CoA ligase activity"/>
    <property type="evidence" value="ECO:0007669"/>
    <property type="project" value="UniProtKB-EC"/>
</dbReference>
<keyword evidence="3" id="KW-0436">Ligase</keyword>